<evidence type="ECO:0000256" key="3">
    <source>
        <dbReference type="SAM" id="MobiDB-lite"/>
    </source>
</evidence>
<dbReference type="Proteomes" id="UP000198856">
    <property type="component" value="Unassembled WGS sequence"/>
</dbReference>
<feature type="region of interest" description="Disordered" evidence="3">
    <location>
        <begin position="1"/>
        <end position="54"/>
    </location>
</feature>
<accession>A0A1G8TJT9</accession>
<feature type="domain" description="Archaeal flagella protein FlaD/E" evidence="4">
    <location>
        <begin position="75"/>
        <end position="163"/>
    </location>
</feature>
<evidence type="ECO:0000259" key="4">
    <source>
        <dbReference type="Pfam" id="PF04659"/>
    </source>
</evidence>
<dbReference type="Pfam" id="PF04659">
    <property type="entry name" value="Arch_fla_DE"/>
    <property type="match status" value="1"/>
</dbReference>
<evidence type="ECO:0000256" key="2">
    <source>
        <dbReference type="ARBA" id="ARBA00022440"/>
    </source>
</evidence>
<protein>
    <submittedName>
        <fullName evidence="5">Flagellar protein FlaE</fullName>
    </submittedName>
</protein>
<dbReference type="EMBL" id="FNFC01000003">
    <property type="protein sequence ID" value="SDJ41674.1"/>
    <property type="molecule type" value="Genomic_DNA"/>
</dbReference>
<dbReference type="GO" id="GO:0097588">
    <property type="term" value="P:archaeal or bacterial-type flagellum-dependent cell motility"/>
    <property type="evidence" value="ECO:0007669"/>
    <property type="project" value="InterPro"/>
</dbReference>
<name>A0A1G8TJT9_9EURY</name>
<evidence type="ECO:0000313" key="5">
    <source>
        <dbReference type="EMBL" id="SDJ41674.1"/>
    </source>
</evidence>
<proteinExistence type="predicted"/>
<dbReference type="AlphaFoldDB" id="A0A1G8TJT9"/>
<dbReference type="PANTHER" id="PTHR40698">
    <property type="entry name" value="FLAGELLA-RELATED PROTEIN E-RELATED-RELATED"/>
    <property type="match status" value="1"/>
</dbReference>
<keyword evidence="5" id="KW-0282">Flagellum</keyword>
<reference evidence="5 6" key="1">
    <citation type="submission" date="2016-10" db="EMBL/GenBank/DDBJ databases">
        <authorList>
            <person name="de Groot N.N."/>
        </authorList>
    </citation>
    <scope>NUCLEOTIDE SEQUENCE [LARGE SCALE GENOMIC DNA]</scope>
    <source>
        <strain evidence="5 6">IBRC-M10015</strain>
    </source>
</reference>
<keyword evidence="2" id="KW-0974">Archaeal flagellum</keyword>
<dbReference type="RefSeq" id="WP_092699679.1">
    <property type="nucleotide sequence ID" value="NZ_FNFC01000003.1"/>
</dbReference>
<dbReference type="InterPro" id="IPR052494">
    <property type="entry name" value="Flagella_assembly_related"/>
</dbReference>
<evidence type="ECO:0000313" key="6">
    <source>
        <dbReference type="Proteomes" id="UP000198856"/>
    </source>
</evidence>
<sequence length="166" mass="18014">MSINPSDYDLNELRKMARERGGDAGDRRDVDEADIGPSSGLDAGSTPSGGGGGQTSYRAGLYRELLPLEATNDAEKPYLDGLPEHYGGENLVFEWLEFLLLHAGYQGAVEALNYYEAVGWITEDCESTLNDYLLGLEEETGSEGTALDIDDHLLSLVYIAKLASMT</sequence>
<dbReference type="OrthoDB" id="121879at2157"/>
<gene>
    <name evidence="5" type="ORF">SAMN05216226_103104</name>
</gene>
<keyword evidence="5" id="KW-0969">Cilium</keyword>
<evidence type="ECO:0000256" key="1">
    <source>
        <dbReference type="ARBA" id="ARBA00004618"/>
    </source>
</evidence>
<feature type="compositionally biased region" description="Basic and acidic residues" evidence="3">
    <location>
        <begin position="11"/>
        <end position="30"/>
    </location>
</feature>
<dbReference type="PANTHER" id="PTHR40698:SF1">
    <property type="entry name" value="FLAGELLA-RELATED PROTEIN D-RELATED"/>
    <property type="match status" value="1"/>
</dbReference>
<dbReference type="GO" id="GO:0097589">
    <property type="term" value="C:archaeal-type flagellum"/>
    <property type="evidence" value="ECO:0007669"/>
    <property type="project" value="UniProtKB-SubCell"/>
</dbReference>
<comment type="subcellular location">
    <subcellularLocation>
        <location evidence="1">Archaeal flagellum</location>
    </subcellularLocation>
</comment>
<organism evidence="5 6">
    <name type="scientific">Halovenus aranensis</name>
    <dbReference type="NCBI Taxonomy" id="890420"/>
    <lineage>
        <taxon>Archaea</taxon>
        <taxon>Methanobacteriati</taxon>
        <taxon>Methanobacteriota</taxon>
        <taxon>Stenosarchaea group</taxon>
        <taxon>Halobacteria</taxon>
        <taxon>Halobacteriales</taxon>
        <taxon>Haloarculaceae</taxon>
        <taxon>Halovenus</taxon>
    </lineage>
</organism>
<dbReference type="STRING" id="890420.SAMN05216226_103104"/>
<dbReference type="InterPro" id="IPR006752">
    <property type="entry name" value="Arch_fla_DE"/>
</dbReference>
<keyword evidence="6" id="KW-1185">Reference proteome</keyword>
<keyword evidence="5" id="KW-0966">Cell projection</keyword>